<evidence type="ECO:0000313" key="4">
    <source>
        <dbReference type="Proteomes" id="UP000198641"/>
    </source>
</evidence>
<feature type="domain" description="DUF7673" evidence="2">
    <location>
        <begin position="65"/>
        <end position="145"/>
    </location>
</feature>
<dbReference type="AlphaFoldDB" id="A0A1G7SX34"/>
<accession>A0A1G7SX34</accession>
<organism evidence="3 4">
    <name type="scientific">Onishia taeanensis</name>
    <dbReference type="NCBI Taxonomy" id="284577"/>
    <lineage>
        <taxon>Bacteria</taxon>
        <taxon>Pseudomonadati</taxon>
        <taxon>Pseudomonadota</taxon>
        <taxon>Gammaproteobacteria</taxon>
        <taxon>Oceanospirillales</taxon>
        <taxon>Halomonadaceae</taxon>
        <taxon>Onishia</taxon>
    </lineage>
</organism>
<dbReference type="Pfam" id="PF24720">
    <property type="entry name" value="DUF7673"/>
    <property type="match status" value="1"/>
</dbReference>
<proteinExistence type="predicted"/>
<sequence length="152" mass="17615">MTMPNLSQRLNDLRLQEPPMTERPLTTDLVGRPIPGHQDVVYIDIEAEIAERQARQAEMIKRGLPALKRLAEVAQGHTHQPQHCRRILLAVYNGSAWPLDLTRLRVLDRDLQRAAMIVIEWSADCDQELHEYLEDGNRLMQRFWEIETGKEG</sequence>
<dbReference type="EMBL" id="FNCI01000008">
    <property type="protein sequence ID" value="SDG27541.1"/>
    <property type="molecule type" value="Genomic_DNA"/>
</dbReference>
<protein>
    <recommendedName>
        <fullName evidence="2">DUF7673 domain-containing protein</fullName>
    </recommendedName>
</protein>
<keyword evidence="4" id="KW-1185">Reference proteome</keyword>
<dbReference type="RefSeq" id="WP_092526026.1">
    <property type="nucleotide sequence ID" value="NZ_FNCI01000008.1"/>
</dbReference>
<dbReference type="OrthoDB" id="6717082at2"/>
<evidence type="ECO:0000259" key="2">
    <source>
        <dbReference type="Pfam" id="PF24720"/>
    </source>
</evidence>
<dbReference type="STRING" id="284577.SAMN05216571_10824"/>
<feature type="region of interest" description="Disordered" evidence="1">
    <location>
        <begin position="1"/>
        <end position="30"/>
    </location>
</feature>
<dbReference type="Proteomes" id="UP000198641">
    <property type="component" value="Unassembled WGS sequence"/>
</dbReference>
<reference evidence="3 4" key="1">
    <citation type="submission" date="2016-10" db="EMBL/GenBank/DDBJ databases">
        <authorList>
            <person name="de Groot N.N."/>
        </authorList>
    </citation>
    <scope>NUCLEOTIDE SEQUENCE [LARGE SCALE GENOMIC DNA]</scope>
    <source>
        <strain evidence="3 4">BH539</strain>
    </source>
</reference>
<gene>
    <name evidence="3" type="ORF">SAMN05216571_10824</name>
</gene>
<evidence type="ECO:0000256" key="1">
    <source>
        <dbReference type="SAM" id="MobiDB-lite"/>
    </source>
</evidence>
<dbReference type="InterPro" id="IPR056090">
    <property type="entry name" value="DUF7673"/>
</dbReference>
<name>A0A1G7SX34_9GAMM</name>
<feature type="compositionally biased region" description="Polar residues" evidence="1">
    <location>
        <begin position="1"/>
        <end position="10"/>
    </location>
</feature>
<evidence type="ECO:0000313" key="3">
    <source>
        <dbReference type="EMBL" id="SDG27541.1"/>
    </source>
</evidence>